<dbReference type="EMBL" id="JYDQ01000043">
    <property type="protein sequence ID" value="KRY18698.1"/>
    <property type="molecule type" value="Genomic_DNA"/>
</dbReference>
<evidence type="ECO:0000313" key="1">
    <source>
        <dbReference type="EMBL" id="KRY18698.1"/>
    </source>
</evidence>
<comment type="caution">
    <text evidence="1">The sequence shown here is derived from an EMBL/GenBank/DDBJ whole genome shotgun (WGS) entry which is preliminary data.</text>
</comment>
<sequence length="113" mass="13344">MNKQLLNNIFMNKSIIFDLDIFLFHQQISHISMLINVYLFYENEISKHAEAPLFVFSDLSLMVDLCYIVVRPNLDKHLVCTAKMSFSNKEIIMYWYIAEEECEEMFGRSSSSN</sequence>
<evidence type="ECO:0000313" key="2">
    <source>
        <dbReference type="Proteomes" id="UP000054783"/>
    </source>
</evidence>
<organism evidence="1 2">
    <name type="scientific">Trichinella patagoniensis</name>
    <dbReference type="NCBI Taxonomy" id="990121"/>
    <lineage>
        <taxon>Eukaryota</taxon>
        <taxon>Metazoa</taxon>
        <taxon>Ecdysozoa</taxon>
        <taxon>Nematoda</taxon>
        <taxon>Enoplea</taxon>
        <taxon>Dorylaimia</taxon>
        <taxon>Trichinellida</taxon>
        <taxon>Trichinellidae</taxon>
        <taxon>Trichinella</taxon>
    </lineage>
</organism>
<keyword evidence="2" id="KW-1185">Reference proteome</keyword>
<name>A0A0V1A2R9_9BILA</name>
<dbReference type="Proteomes" id="UP000054783">
    <property type="component" value="Unassembled WGS sequence"/>
</dbReference>
<protein>
    <submittedName>
        <fullName evidence="1">Uncharacterized protein</fullName>
    </submittedName>
</protein>
<gene>
    <name evidence="1" type="ORF">T12_16686</name>
</gene>
<reference evidence="1 2" key="1">
    <citation type="submission" date="2015-01" db="EMBL/GenBank/DDBJ databases">
        <title>Evolution of Trichinella species and genotypes.</title>
        <authorList>
            <person name="Korhonen P.K."/>
            <person name="Edoardo P."/>
            <person name="Giuseppe L.R."/>
            <person name="Gasser R.B."/>
        </authorList>
    </citation>
    <scope>NUCLEOTIDE SEQUENCE [LARGE SCALE GENOMIC DNA]</scope>
    <source>
        <strain evidence="1">ISS2496</strain>
    </source>
</reference>
<accession>A0A0V1A2R9</accession>
<proteinExistence type="predicted"/>
<dbReference type="AlphaFoldDB" id="A0A0V1A2R9"/>